<dbReference type="EMBL" id="JAFBBU010000001">
    <property type="protein sequence ID" value="MBM7471614.1"/>
    <property type="molecule type" value="Genomic_DNA"/>
</dbReference>
<evidence type="ECO:0000256" key="2">
    <source>
        <dbReference type="ARBA" id="ARBA00006745"/>
    </source>
</evidence>
<evidence type="ECO:0000256" key="8">
    <source>
        <dbReference type="RuleBase" id="RU366009"/>
    </source>
</evidence>
<name>A0ABS2L3D6_9MICO</name>
<evidence type="ECO:0000256" key="3">
    <source>
        <dbReference type="ARBA" id="ARBA00012781"/>
    </source>
</evidence>
<protein>
    <recommendedName>
        <fullName evidence="3 7">Guanine deaminase</fullName>
        <shortName evidence="8">Guanase</shortName>
        <ecNumber evidence="3 7">3.5.4.3</ecNumber>
    </recommendedName>
    <alternativeName>
        <fullName evidence="8">Guanine aminohydrolase</fullName>
    </alternativeName>
</protein>
<evidence type="ECO:0000256" key="6">
    <source>
        <dbReference type="ARBA" id="ARBA00022833"/>
    </source>
</evidence>
<comment type="catalytic activity">
    <reaction evidence="8">
        <text>guanine + H2O + H(+) = xanthine + NH4(+)</text>
        <dbReference type="Rhea" id="RHEA:14665"/>
        <dbReference type="ChEBI" id="CHEBI:15377"/>
        <dbReference type="ChEBI" id="CHEBI:15378"/>
        <dbReference type="ChEBI" id="CHEBI:16235"/>
        <dbReference type="ChEBI" id="CHEBI:17712"/>
        <dbReference type="ChEBI" id="CHEBI:28938"/>
        <dbReference type="EC" id="3.5.4.3"/>
    </reaction>
</comment>
<dbReference type="RefSeq" id="WP_205107731.1">
    <property type="nucleotide sequence ID" value="NZ_BAAAHT010000013.1"/>
</dbReference>
<evidence type="ECO:0000313" key="10">
    <source>
        <dbReference type="EMBL" id="MBM7471614.1"/>
    </source>
</evidence>
<dbReference type="NCBIfam" id="NF006679">
    <property type="entry name" value="PRK09228.1"/>
    <property type="match status" value="1"/>
</dbReference>
<dbReference type="InterPro" id="IPR014311">
    <property type="entry name" value="Guanine_deaminase"/>
</dbReference>
<dbReference type="PANTHER" id="PTHR11271">
    <property type="entry name" value="GUANINE DEAMINASE"/>
    <property type="match status" value="1"/>
</dbReference>
<dbReference type="NCBIfam" id="TIGR02967">
    <property type="entry name" value="guan_deamin"/>
    <property type="match status" value="1"/>
</dbReference>
<proteinExistence type="inferred from homology"/>
<sequence>MTTKAIRGTFFDFTDDPWKHVGDEESSARFVSDGLLVIDDGIIVAFGDFDEVGPLYPDVSTTHIEHRIITPGFIDGHIHFPQTRVLGAFGLQLLPWLQKWVFPEEARYADREYARDGAVRFFDNILASGTTTVQAFTSTAPVCTEEFFEEATRRNMRVISGLTGIDQNAPDYFADTPESFYSNSTALIEKYHNVGRNLYAVTPRFAFGSSPEQMQKCEQLKAEHPDVWVNTHISENPHEIRGVLALHPECDDYLGVYEKYNLVGPKFSGGHAVWLSDDEFKRIHDSDASVTFCPHSNLFLGSGLFRLGKATDPDMRVRMSFGTDMGGGNRFGMLAVLDGAYKVGMINNTVLDGSIDPSRMNAAESERNKLSAFRAFYSITLGGAEGLYIDDKVGSFDIGKEADFVALDWKAGPPGSDWHAELIADGGDPVTVDDAANMLFGVMIVGDERAVAETWVMGEKAYQRADAVASTFARHFDPAL</sequence>
<organism evidence="10 11">
    <name type="scientific">Subtercola frigoramans</name>
    <dbReference type="NCBI Taxonomy" id="120298"/>
    <lineage>
        <taxon>Bacteria</taxon>
        <taxon>Bacillati</taxon>
        <taxon>Actinomycetota</taxon>
        <taxon>Actinomycetes</taxon>
        <taxon>Micrococcales</taxon>
        <taxon>Microbacteriaceae</taxon>
        <taxon>Subtercola</taxon>
    </lineage>
</organism>
<evidence type="ECO:0000256" key="5">
    <source>
        <dbReference type="ARBA" id="ARBA00022801"/>
    </source>
</evidence>
<evidence type="ECO:0000256" key="4">
    <source>
        <dbReference type="ARBA" id="ARBA00022723"/>
    </source>
</evidence>
<comment type="cofactor">
    <cofactor evidence="8">
        <name>Zn(2+)</name>
        <dbReference type="ChEBI" id="CHEBI:29105"/>
    </cofactor>
    <text evidence="8">Binds 1 zinc ion per subunit.</text>
</comment>
<comment type="function">
    <text evidence="8">Catalyzes the hydrolytic deamination of guanine, producing xanthine and ammonia.</text>
</comment>
<feature type="domain" description="Amidohydrolase-related" evidence="9">
    <location>
        <begin position="68"/>
        <end position="427"/>
    </location>
</feature>
<dbReference type="SUPFAM" id="SSF51338">
    <property type="entry name" value="Composite domain of metallo-dependent hydrolases"/>
    <property type="match status" value="2"/>
</dbReference>
<evidence type="ECO:0000313" key="11">
    <source>
        <dbReference type="Proteomes" id="UP000776164"/>
    </source>
</evidence>
<dbReference type="InterPro" id="IPR051607">
    <property type="entry name" value="Metallo-dep_hydrolases"/>
</dbReference>
<gene>
    <name evidence="10" type="ORF">JOE66_001248</name>
</gene>
<dbReference type="InterPro" id="IPR032466">
    <property type="entry name" value="Metal_Hydrolase"/>
</dbReference>
<dbReference type="Gene3D" id="3.20.20.140">
    <property type="entry name" value="Metal-dependent hydrolases"/>
    <property type="match status" value="1"/>
</dbReference>
<accession>A0ABS2L3D6</accession>
<evidence type="ECO:0000259" key="9">
    <source>
        <dbReference type="Pfam" id="PF01979"/>
    </source>
</evidence>
<dbReference type="PANTHER" id="PTHR11271:SF6">
    <property type="entry name" value="GUANINE DEAMINASE"/>
    <property type="match status" value="1"/>
</dbReference>
<dbReference type="SUPFAM" id="SSF51556">
    <property type="entry name" value="Metallo-dependent hydrolases"/>
    <property type="match status" value="1"/>
</dbReference>
<dbReference type="EC" id="3.5.4.3" evidence="3 7"/>
<reference evidence="10 11" key="1">
    <citation type="submission" date="2021-01" db="EMBL/GenBank/DDBJ databases">
        <title>Sequencing the genomes of 1000 actinobacteria strains.</title>
        <authorList>
            <person name="Klenk H.-P."/>
        </authorList>
    </citation>
    <scope>NUCLEOTIDE SEQUENCE [LARGE SCALE GENOMIC DNA]</scope>
    <source>
        <strain evidence="10 11">DSM 13057</strain>
    </source>
</reference>
<dbReference type="InterPro" id="IPR006680">
    <property type="entry name" value="Amidohydro-rel"/>
</dbReference>
<evidence type="ECO:0000256" key="1">
    <source>
        <dbReference type="ARBA" id="ARBA00004984"/>
    </source>
</evidence>
<dbReference type="Proteomes" id="UP000776164">
    <property type="component" value="Unassembled WGS sequence"/>
</dbReference>
<dbReference type="Pfam" id="PF01979">
    <property type="entry name" value="Amidohydro_1"/>
    <property type="match status" value="1"/>
</dbReference>
<comment type="caution">
    <text evidence="10">The sequence shown here is derived from an EMBL/GenBank/DDBJ whole genome shotgun (WGS) entry which is preliminary data.</text>
</comment>
<comment type="pathway">
    <text evidence="1 8">Purine metabolism; guanine degradation; xanthine from guanine: step 1/1.</text>
</comment>
<dbReference type="InterPro" id="IPR011059">
    <property type="entry name" value="Metal-dep_hydrolase_composite"/>
</dbReference>
<keyword evidence="5 8" id="KW-0378">Hydrolase</keyword>
<evidence type="ECO:0000256" key="7">
    <source>
        <dbReference type="NCBIfam" id="TIGR02967"/>
    </source>
</evidence>
<keyword evidence="6 8" id="KW-0862">Zinc</keyword>
<dbReference type="GO" id="GO:0008892">
    <property type="term" value="F:guanine deaminase activity"/>
    <property type="evidence" value="ECO:0007669"/>
    <property type="project" value="UniProtKB-EC"/>
</dbReference>
<keyword evidence="4 8" id="KW-0479">Metal-binding</keyword>
<keyword evidence="11" id="KW-1185">Reference proteome</keyword>
<dbReference type="Gene3D" id="2.30.40.10">
    <property type="entry name" value="Urease, subunit C, domain 1"/>
    <property type="match status" value="1"/>
</dbReference>
<comment type="similarity">
    <text evidence="2 8">Belongs to the metallo-dependent hydrolases superfamily. ATZ/TRZ family.</text>
</comment>